<accession>A0A7S2XEX9</accession>
<protein>
    <submittedName>
        <fullName evidence="1">Uncharacterized protein</fullName>
    </submittedName>
</protein>
<gene>
    <name evidence="1" type="ORF">LSP00402_LOCUS16138</name>
</gene>
<reference evidence="1" key="1">
    <citation type="submission" date="2021-01" db="EMBL/GenBank/DDBJ databases">
        <authorList>
            <person name="Corre E."/>
            <person name="Pelletier E."/>
            <person name="Niang G."/>
            <person name="Scheremetjew M."/>
            <person name="Finn R."/>
            <person name="Kale V."/>
            <person name="Holt S."/>
            <person name="Cochrane G."/>
            <person name="Meng A."/>
            <person name="Brown T."/>
            <person name="Cohen L."/>
        </authorList>
    </citation>
    <scope>NUCLEOTIDE SEQUENCE</scope>
    <source>
        <strain evidence="1">CCMP622</strain>
    </source>
</reference>
<dbReference type="Gene3D" id="1.25.40.20">
    <property type="entry name" value="Ankyrin repeat-containing domain"/>
    <property type="match status" value="1"/>
</dbReference>
<dbReference type="SUPFAM" id="SSF48403">
    <property type="entry name" value="Ankyrin repeat"/>
    <property type="match status" value="1"/>
</dbReference>
<proteinExistence type="predicted"/>
<dbReference type="EMBL" id="HBHP01025967">
    <property type="protein sequence ID" value="CAD9772148.1"/>
    <property type="molecule type" value="Transcribed_RNA"/>
</dbReference>
<dbReference type="InterPro" id="IPR036770">
    <property type="entry name" value="Ankyrin_rpt-contain_sf"/>
</dbReference>
<name>A0A7S2XEX9_9EUKA</name>
<sequence>MGRGTDEQMAVYKLLLHSKANVRSNFRGYNVLHAEVKKECFQLLVHAKADINFCADYMDMRQVTHDMDIDKNGGRIYSGRSPLEQHILYGNVEIVKFLVEEAKADLHPTKIHSTGLRPGQRGMEKVSDWSSEAPHVLGESHLMLCRGPRTLFSGAKTYLDHLKKEHWCWESERHRRSLARAYRKEWMAFGLTKFRIDLLLSPRFGRESLQYYFEQLASLLSFYVVLMCDGNSRDGHPSKMRILTSVLFDQKFLRILRRDVTWTLRNVFPEIIAAMWDVESELFKTMQQ</sequence>
<dbReference type="AlphaFoldDB" id="A0A7S2XEX9"/>
<evidence type="ECO:0000313" key="1">
    <source>
        <dbReference type="EMBL" id="CAD9772148.1"/>
    </source>
</evidence>
<organism evidence="1">
    <name type="scientific">Lotharella oceanica</name>
    <dbReference type="NCBI Taxonomy" id="641309"/>
    <lineage>
        <taxon>Eukaryota</taxon>
        <taxon>Sar</taxon>
        <taxon>Rhizaria</taxon>
        <taxon>Cercozoa</taxon>
        <taxon>Chlorarachniophyceae</taxon>
        <taxon>Lotharella</taxon>
    </lineage>
</organism>